<organism evidence="1 2">
    <name type="scientific">Paraburkholderia acidiphila</name>
    <dbReference type="NCBI Taxonomy" id="2571747"/>
    <lineage>
        <taxon>Bacteria</taxon>
        <taxon>Pseudomonadati</taxon>
        <taxon>Pseudomonadota</taxon>
        <taxon>Betaproteobacteria</taxon>
        <taxon>Burkholderiales</taxon>
        <taxon>Burkholderiaceae</taxon>
        <taxon>Paraburkholderia</taxon>
    </lineage>
</organism>
<dbReference type="RefSeq" id="WP_158758165.1">
    <property type="nucleotide sequence ID" value="NZ_CP046909.1"/>
</dbReference>
<dbReference type="Proteomes" id="UP000434209">
    <property type="component" value="Chromosome 1"/>
</dbReference>
<accession>A0A7Z2G4H7</accession>
<keyword evidence="2" id="KW-1185">Reference proteome</keyword>
<dbReference type="KEGG" id="pacp:FAZ97_09185"/>
<proteinExistence type="predicted"/>
<sequence length="114" mass="13388">MMKGHPAHLYLEKHRRSLALHRLIAEKIRRNPALLNTARENLDRWTKNPRNRAELYLIEWRTIIDQGVDKTIDLMTNPGEHATDLRQTSPFAGILSEAERLAFLAEWRANNPRR</sequence>
<gene>
    <name evidence="1" type="ORF">FAZ97_09185</name>
</gene>
<evidence type="ECO:0000313" key="1">
    <source>
        <dbReference type="EMBL" id="QGZ55077.1"/>
    </source>
</evidence>
<dbReference type="EMBL" id="CP046909">
    <property type="protein sequence ID" value="QGZ55077.1"/>
    <property type="molecule type" value="Genomic_DNA"/>
</dbReference>
<evidence type="ECO:0000313" key="2">
    <source>
        <dbReference type="Proteomes" id="UP000434209"/>
    </source>
</evidence>
<protein>
    <submittedName>
        <fullName evidence="1">Uncharacterized protein</fullName>
    </submittedName>
</protein>
<reference evidence="1 2" key="1">
    <citation type="submission" date="2019-12" db="EMBL/GenBank/DDBJ databases">
        <title>Paraburkholderia acidiphila 7Q-K02 sp. nov and Paraburkholderia acidisoli DHF22 sp. nov., two strains isolated from forest soil.</title>
        <authorList>
            <person name="Gao Z."/>
            <person name="Qiu L."/>
        </authorList>
    </citation>
    <scope>NUCLEOTIDE SEQUENCE [LARGE SCALE GENOMIC DNA]</scope>
    <source>
        <strain evidence="1 2">7Q-K02</strain>
    </source>
</reference>
<dbReference type="AlphaFoldDB" id="A0A7Z2G4H7"/>
<name>A0A7Z2G4H7_9BURK</name>
<dbReference type="OrthoDB" id="6322227at2"/>